<name>A0A182J7S3_ANOAO</name>
<accession>A0A182J7S3</accession>
<dbReference type="EnsemblMetazoa" id="AATE012981-RA">
    <property type="protein sequence ID" value="AATE012981-PA.1"/>
    <property type="gene ID" value="AATE012981"/>
</dbReference>
<proteinExistence type="predicted"/>
<evidence type="ECO:0000313" key="3">
    <source>
        <dbReference type="EnsemblMetazoa" id="AATE012981-PA.1"/>
    </source>
</evidence>
<evidence type="ECO:0000256" key="1">
    <source>
        <dbReference type="SAM" id="MobiDB-lite"/>
    </source>
</evidence>
<evidence type="ECO:0000256" key="2">
    <source>
        <dbReference type="SAM" id="SignalP"/>
    </source>
</evidence>
<dbReference type="AlphaFoldDB" id="A0A182J7S3"/>
<reference evidence="3" key="1">
    <citation type="submission" date="2022-08" db="UniProtKB">
        <authorList>
            <consortium name="EnsemblMetazoa"/>
        </authorList>
    </citation>
    <scope>IDENTIFICATION</scope>
    <source>
        <strain evidence="3">EBRO</strain>
    </source>
</reference>
<organism evidence="3">
    <name type="scientific">Anopheles atroparvus</name>
    <name type="common">European mosquito</name>
    <dbReference type="NCBI Taxonomy" id="41427"/>
    <lineage>
        <taxon>Eukaryota</taxon>
        <taxon>Metazoa</taxon>
        <taxon>Ecdysozoa</taxon>
        <taxon>Arthropoda</taxon>
        <taxon>Hexapoda</taxon>
        <taxon>Insecta</taxon>
        <taxon>Pterygota</taxon>
        <taxon>Neoptera</taxon>
        <taxon>Endopterygota</taxon>
        <taxon>Diptera</taxon>
        <taxon>Nematocera</taxon>
        <taxon>Culicoidea</taxon>
        <taxon>Culicidae</taxon>
        <taxon>Anophelinae</taxon>
        <taxon>Anopheles</taxon>
    </lineage>
</organism>
<sequence>MKGYNASLAGGSRWVVLAGALLCGTLVLLLTAAPTVDGREAKGTYEAYKQRHQRQQMERQMQLRQREEKNSEFVKGKMSRVRRLAEGRLSLRQQPADIMLINLPILDEPPGAPRWEDHRRRWVENSSYVRAPFRFTRSR</sequence>
<feature type="signal peptide" evidence="2">
    <location>
        <begin position="1"/>
        <end position="38"/>
    </location>
</feature>
<feature type="chain" id="PRO_5043803134" evidence="2">
    <location>
        <begin position="39"/>
        <end position="139"/>
    </location>
</feature>
<feature type="compositionally biased region" description="Basic and acidic residues" evidence="1">
    <location>
        <begin position="64"/>
        <end position="75"/>
    </location>
</feature>
<keyword evidence="2" id="KW-0732">Signal</keyword>
<protein>
    <submittedName>
        <fullName evidence="3">Uncharacterized protein</fullName>
    </submittedName>
</protein>
<feature type="region of interest" description="Disordered" evidence="1">
    <location>
        <begin position="51"/>
        <end position="75"/>
    </location>
</feature>
<dbReference type="VEuPathDB" id="VectorBase:AATE012981"/>